<evidence type="ECO:0000256" key="18">
    <source>
        <dbReference type="PROSITE-ProRule" id="PRU00723"/>
    </source>
</evidence>
<dbReference type="GO" id="GO:0050660">
    <property type="term" value="F:flavin adenine dinucleotide binding"/>
    <property type="evidence" value="ECO:0007669"/>
    <property type="project" value="UniProtKB-UniRule"/>
</dbReference>
<comment type="catalytic activity">
    <reaction evidence="16">
        <text>a 5,6-dihydrouridine in mRNA + NADP(+) = a uridine in mRNA + NADPH + H(+)</text>
        <dbReference type="Rhea" id="RHEA:69855"/>
        <dbReference type="Rhea" id="RHEA-COMP:14658"/>
        <dbReference type="Rhea" id="RHEA-COMP:17789"/>
        <dbReference type="ChEBI" id="CHEBI:15378"/>
        <dbReference type="ChEBI" id="CHEBI:57783"/>
        <dbReference type="ChEBI" id="CHEBI:58349"/>
        <dbReference type="ChEBI" id="CHEBI:65315"/>
        <dbReference type="ChEBI" id="CHEBI:74443"/>
    </reaction>
    <physiologicalReaction direction="right-to-left" evidence="16">
        <dbReference type="Rhea" id="RHEA:69857"/>
    </physiologicalReaction>
</comment>
<dbReference type="CDD" id="cd02801">
    <property type="entry name" value="DUS_like_FMN"/>
    <property type="match status" value="1"/>
</dbReference>
<keyword evidence="12" id="KW-0520">NAD</keyword>
<evidence type="ECO:0000256" key="2">
    <source>
        <dbReference type="ARBA" id="ARBA00022630"/>
    </source>
</evidence>
<evidence type="ECO:0000256" key="3">
    <source>
        <dbReference type="ARBA" id="ARBA00022643"/>
    </source>
</evidence>
<keyword evidence="8 18" id="KW-0863">Zinc-finger</keyword>
<feature type="zinc finger region" description="C3H1-type" evidence="18">
    <location>
        <begin position="109"/>
        <end position="134"/>
    </location>
</feature>
<comment type="cofactor">
    <cofactor evidence="1 19">
        <name>FMN</name>
        <dbReference type="ChEBI" id="CHEBI:58210"/>
    </cofactor>
</comment>
<evidence type="ECO:0000256" key="9">
    <source>
        <dbReference type="ARBA" id="ARBA00022833"/>
    </source>
</evidence>
<comment type="catalytic activity">
    <reaction evidence="17">
        <text>5,6-dihydrouridine(47) in tRNA + NADP(+) = uridine(47) in tRNA + NADPH + H(+)</text>
        <dbReference type="Rhea" id="RHEA:53360"/>
        <dbReference type="Rhea" id="RHEA-COMP:13539"/>
        <dbReference type="Rhea" id="RHEA-COMP:13540"/>
        <dbReference type="ChEBI" id="CHEBI:15378"/>
        <dbReference type="ChEBI" id="CHEBI:57783"/>
        <dbReference type="ChEBI" id="CHEBI:58349"/>
        <dbReference type="ChEBI" id="CHEBI:65315"/>
        <dbReference type="ChEBI" id="CHEBI:74443"/>
        <dbReference type="EC" id="1.3.1.89"/>
    </reaction>
    <physiologicalReaction direction="right-to-left" evidence="17">
        <dbReference type="Rhea" id="RHEA:53362"/>
    </physiologicalReaction>
</comment>
<dbReference type="FunFam" id="3.20.20.70:FF:000067">
    <property type="entry name" value="tRNA-dihydrouridine(47) synthase [NAD(P)(+)]"/>
    <property type="match status" value="1"/>
</dbReference>
<reference evidence="22" key="1">
    <citation type="submission" date="2018-04" db="EMBL/GenBank/DDBJ databases">
        <authorList>
            <person name="Go L.Y."/>
            <person name="Mitchell J.A."/>
        </authorList>
    </citation>
    <scope>NUCLEOTIDE SEQUENCE</scope>
    <source>
        <tissue evidence="22">Whole organism</tissue>
    </source>
</reference>
<comment type="catalytic activity">
    <reaction evidence="15">
        <text>a 5,6-dihydrouridine in mRNA + NAD(+) = a uridine in mRNA + NADH + H(+)</text>
        <dbReference type="Rhea" id="RHEA:69851"/>
        <dbReference type="Rhea" id="RHEA-COMP:14658"/>
        <dbReference type="Rhea" id="RHEA-COMP:17789"/>
        <dbReference type="ChEBI" id="CHEBI:15378"/>
        <dbReference type="ChEBI" id="CHEBI:57540"/>
        <dbReference type="ChEBI" id="CHEBI:57945"/>
        <dbReference type="ChEBI" id="CHEBI:65315"/>
        <dbReference type="ChEBI" id="CHEBI:74443"/>
    </reaction>
    <physiologicalReaction direction="right-to-left" evidence="15">
        <dbReference type="Rhea" id="RHEA:69853"/>
    </physiologicalReaction>
</comment>
<evidence type="ECO:0000313" key="23">
    <source>
        <dbReference type="EMBL" id="SSX29459.1"/>
    </source>
</evidence>
<evidence type="ECO:0000256" key="13">
    <source>
        <dbReference type="ARBA" id="ARBA00045365"/>
    </source>
</evidence>
<feature type="region of interest" description="Disordered" evidence="20">
    <location>
        <begin position="23"/>
        <end position="59"/>
    </location>
</feature>
<dbReference type="PROSITE" id="PS01136">
    <property type="entry name" value="UPF0034"/>
    <property type="match status" value="1"/>
</dbReference>
<feature type="domain" description="C3H1-type" evidence="21">
    <location>
        <begin position="65"/>
        <end position="96"/>
    </location>
</feature>
<accession>A0A336L797</accession>
<evidence type="ECO:0000256" key="1">
    <source>
        <dbReference type="ARBA" id="ARBA00001917"/>
    </source>
</evidence>
<dbReference type="InterPro" id="IPR000571">
    <property type="entry name" value="Znf_CCCH"/>
</dbReference>
<dbReference type="InterPro" id="IPR035587">
    <property type="entry name" value="DUS-like_FMN-bd"/>
</dbReference>
<dbReference type="GO" id="GO:0102265">
    <property type="term" value="F:tRNA-dihydrouridine47 synthase activity"/>
    <property type="evidence" value="ECO:0007669"/>
    <property type="project" value="UniProtKB-EC"/>
</dbReference>
<evidence type="ECO:0000256" key="6">
    <source>
        <dbReference type="ARBA" id="ARBA00022723"/>
    </source>
</evidence>
<proteinExistence type="inferred from homology"/>
<feature type="domain" description="C3H1-type" evidence="21">
    <location>
        <begin position="109"/>
        <end position="134"/>
    </location>
</feature>
<dbReference type="Pfam" id="PF01207">
    <property type="entry name" value="Dus"/>
    <property type="match status" value="1"/>
</dbReference>
<evidence type="ECO:0000259" key="21">
    <source>
        <dbReference type="PROSITE" id="PS50103"/>
    </source>
</evidence>
<reference evidence="23" key="2">
    <citation type="submission" date="2018-07" db="EMBL/GenBank/DDBJ databases">
        <authorList>
            <person name="Quirk P.G."/>
            <person name="Krulwich T.A."/>
        </authorList>
    </citation>
    <scope>NUCLEOTIDE SEQUENCE</scope>
</reference>
<dbReference type="GO" id="GO:0006397">
    <property type="term" value="P:mRNA processing"/>
    <property type="evidence" value="ECO:0007669"/>
    <property type="project" value="UniProtKB-KW"/>
</dbReference>
<dbReference type="InterPro" id="IPR018517">
    <property type="entry name" value="tRNA_hU_synthase_CS"/>
</dbReference>
<evidence type="ECO:0000256" key="17">
    <source>
        <dbReference type="ARBA" id="ARBA00049513"/>
    </source>
</evidence>
<dbReference type="GO" id="GO:0003723">
    <property type="term" value="F:RNA binding"/>
    <property type="evidence" value="ECO:0007669"/>
    <property type="project" value="TreeGrafter"/>
</dbReference>
<evidence type="ECO:0000256" key="5">
    <source>
        <dbReference type="ARBA" id="ARBA00022694"/>
    </source>
</evidence>
<keyword evidence="9 18" id="KW-0862">Zinc</keyword>
<dbReference type="Gene3D" id="4.10.1000.10">
    <property type="entry name" value="Zinc finger, CCCH-type"/>
    <property type="match status" value="1"/>
</dbReference>
<protein>
    <recommendedName>
        <fullName evidence="19">tRNA-dihydrouridine(47) synthase [NAD(P)(+)]</fullName>
        <ecNumber evidence="19">1.3.1.-</ecNumber>
    </recommendedName>
    <alternativeName>
        <fullName evidence="19">tRNA-dihydrouridine synthase 3</fullName>
    </alternativeName>
</protein>
<comment type="similarity">
    <text evidence="19">Belongs to the dus family. Dus3 subfamily.</text>
</comment>
<evidence type="ECO:0000256" key="8">
    <source>
        <dbReference type="ARBA" id="ARBA00022771"/>
    </source>
</evidence>
<feature type="zinc finger region" description="C3H1-type" evidence="18">
    <location>
        <begin position="65"/>
        <end position="96"/>
    </location>
</feature>
<keyword evidence="2 19" id="KW-0285">Flavoprotein</keyword>
<dbReference type="EMBL" id="UFQS01001200">
    <property type="protein sequence ID" value="SSX09669.1"/>
    <property type="molecule type" value="Genomic_DNA"/>
</dbReference>
<feature type="compositionally biased region" description="Basic residues" evidence="20">
    <location>
        <begin position="45"/>
        <end position="56"/>
    </location>
</feature>
<evidence type="ECO:0000256" key="14">
    <source>
        <dbReference type="ARBA" id="ARBA00048266"/>
    </source>
</evidence>
<evidence type="ECO:0000256" key="15">
    <source>
        <dbReference type="ARBA" id="ARBA00048342"/>
    </source>
</evidence>
<name>A0A336L797_CULSO</name>
<keyword evidence="4" id="KW-0507">mRNA processing</keyword>
<keyword evidence="7" id="KW-0677">Repeat</keyword>
<evidence type="ECO:0000256" key="11">
    <source>
        <dbReference type="ARBA" id="ARBA00023002"/>
    </source>
</evidence>
<dbReference type="Gene3D" id="3.20.20.70">
    <property type="entry name" value="Aldolase class I"/>
    <property type="match status" value="1"/>
</dbReference>
<keyword evidence="10" id="KW-0521">NADP</keyword>
<comment type="function">
    <text evidence="13">Catalyzes the synthesis of dihydrouridine, a modified base, in various RNAs, such as tRNAs, mRNAs and some long non-coding RNAs (lncRNAs). Mainly modifies the uridine in position 47 (U47) in the D-loop of most cytoplasmic tRNAs. Also able to mediate the formation of dihydrouridine in some mRNAs, thereby regulating their translation.</text>
</comment>
<dbReference type="PANTHER" id="PTHR45846:SF1">
    <property type="entry name" value="TRNA-DIHYDROURIDINE(47) SYNTHASE [NAD(P)(+)]-LIKE"/>
    <property type="match status" value="1"/>
</dbReference>
<evidence type="ECO:0000256" key="20">
    <source>
        <dbReference type="SAM" id="MobiDB-lite"/>
    </source>
</evidence>
<evidence type="ECO:0000313" key="22">
    <source>
        <dbReference type="EMBL" id="SSX09669.1"/>
    </source>
</evidence>
<feature type="region of interest" description="Disordered" evidence="20">
    <location>
        <begin position="184"/>
        <end position="203"/>
    </location>
</feature>
<sequence length="569" mass="65252">MTARLDDTVCYIKKEFVIERPTENLESIDQPDKSEATEVSEPPQKKQKKEKRRGKNTNRPVFKEDIATKLCRSVYNGPNSGTCNFSGNCKMTHDVAKYLESKPEDISDTCYIYSTKGFCRFGVSCRFAKAHLDENLNNLGVAPNEPEMKIDEFPKRTVDLFNILRKRKFDFSKSDEILREVSKTMEENRKNDSQPCTEVKTSDVEVKPTSRERKLIDFRDKTYLAPLTTVGNLPFRRICKEFQVDITCGEMACAIPLINGQRSEWALTRKHESEDFFGIQICGHSYKILTYACQVLAEEADFDFIDLNCGCPIDLIYRQGAGSGLLNKVRVLESVVRSCSSILHTYGKAFTVKTRTGVYENKSIAHELMPKIAQWGASQLTLHGRSREQRYTKLANYEYIQQCADAVKDIPVFGNGDIMSFEDYNAARKLAPSISGLMIGRGALIKPWIFQEIKEQRHMDPSSSERFDMLKRYVNYGLEHWGSDVKGVETTRRFLLEWQSFLHRYVPYGILERPPQKINQRPCKFTGRDELETLMASNSCSDWIKLSEMLLGPVPDGFQFLPKHKANSY</sequence>
<dbReference type="VEuPathDB" id="VectorBase:CSON001363"/>
<keyword evidence="11 19" id="KW-0560">Oxidoreductase</keyword>
<dbReference type="InterPro" id="IPR013785">
    <property type="entry name" value="Aldolase_TIM"/>
</dbReference>
<keyword evidence="5 19" id="KW-0819">tRNA processing</keyword>
<keyword evidence="6 18" id="KW-0479">Metal-binding</keyword>
<organism evidence="22">
    <name type="scientific">Culicoides sonorensis</name>
    <name type="common">Biting midge</name>
    <dbReference type="NCBI Taxonomy" id="179676"/>
    <lineage>
        <taxon>Eukaryota</taxon>
        <taxon>Metazoa</taxon>
        <taxon>Ecdysozoa</taxon>
        <taxon>Arthropoda</taxon>
        <taxon>Hexapoda</taxon>
        <taxon>Insecta</taxon>
        <taxon>Pterygota</taxon>
        <taxon>Neoptera</taxon>
        <taxon>Endopterygota</taxon>
        <taxon>Diptera</taxon>
        <taxon>Nematocera</taxon>
        <taxon>Chironomoidea</taxon>
        <taxon>Ceratopogonidae</taxon>
        <taxon>Ceratopogoninae</taxon>
        <taxon>Culicoides</taxon>
        <taxon>Monoculicoides</taxon>
    </lineage>
</organism>
<dbReference type="AlphaFoldDB" id="A0A336L797"/>
<dbReference type="EC" id="1.3.1.-" evidence="19"/>
<dbReference type="Pfam" id="PF25585">
    <property type="entry name" value="zf-CCCH_DUS3L"/>
    <property type="match status" value="1"/>
</dbReference>
<dbReference type="OMA" id="WSYIAEC"/>
<dbReference type="PROSITE" id="PS50103">
    <property type="entry name" value="ZF_C3H1"/>
    <property type="match status" value="2"/>
</dbReference>
<evidence type="ECO:0000256" key="16">
    <source>
        <dbReference type="ARBA" id="ARBA00049447"/>
    </source>
</evidence>
<evidence type="ECO:0000256" key="10">
    <source>
        <dbReference type="ARBA" id="ARBA00022857"/>
    </source>
</evidence>
<dbReference type="PANTHER" id="PTHR45846">
    <property type="entry name" value="TRNA-DIHYDROURIDINE(47) SYNTHASE [NAD(P)(+)]-LIKE"/>
    <property type="match status" value="1"/>
</dbReference>
<evidence type="ECO:0000256" key="19">
    <source>
        <dbReference type="RuleBase" id="RU291113"/>
    </source>
</evidence>
<evidence type="ECO:0000256" key="7">
    <source>
        <dbReference type="ARBA" id="ARBA00022737"/>
    </source>
</evidence>
<evidence type="ECO:0000256" key="4">
    <source>
        <dbReference type="ARBA" id="ARBA00022664"/>
    </source>
</evidence>
<keyword evidence="3 19" id="KW-0288">FMN</keyword>
<dbReference type="GO" id="GO:0008270">
    <property type="term" value="F:zinc ion binding"/>
    <property type="evidence" value="ECO:0007669"/>
    <property type="project" value="UniProtKB-KW"/>
</dbReference>
<dbReference type="SUPFAM" id="SSF51395">
    <property type="entry name" value="FMN-linked oxidoreductases"/>
    <property type="match status" value="1"/>
</dbReference>
<gene>
    <name evidence="22" type="primary">CSON001363</name>
</gene>
<evidence type="ECO:0000256" key="12">
    <source>
        <dbReference type="ARBA" id="ARBA00023027"/>
    </source>
</evidence>
<comment type="catalytic activity">
    <reaction evidence="14">
        <text>5,6-dihydrouridine(47) in tRNA + NAD(+) = uridine(47) in tRNA + NADH + H(+)</text>
        <dbReference type="Rhea" id="RHEA:53364"/>
        <dbReference type="Rhea" id="RHEA-COMP:13539"/>
        <dbReference type="Rhea" id="RHEA-COMP:13540"/>
        <dbReference type="ChEBI" id="CHEBI:15378"/>
        <dbReference type="ChEBI" id="CHEBI:57540"/>
        <dbReference type="ChEBI" id="CHEBI:57945"/>
        <dbReference type="ChEBI" id="CHEBI:65315"/>
        <dbReference type="ChEBI" id="CHEBI:74443"/>
        <dbReference type="EC" id="1.3.1.89"/>
    </reaction>
    <physiologicalReaction direction="right-to-left" evidence="14">
        <dbReference type="Rhea" id="RHEA:53366"/>
    </physiologicalReaction>
</comment>
<dbReference type="EMBL" id="UFQT01001200">
    <property type="protein sequence ID" value="SSX29459.1"/>
    <property type="molecule type" value="Genomic_DNA"/>
</dbReference>